<gene>
    <name evidence="2" type="ORF">GRI97_02430</name>
</gene>
<dbReference type="AlphaFoldDB" id="A0A6I4TPI1"/>
<evidence type="ECO:0000256" key="1">
    <source>
        <dbReference type="SAM" id="SignalP"/>
    </source>
</evidence>
<sequence>MYKFVDRPVNRLTMSGRFLLWATRAWSAAIASGICPPQALLSGFSSVGAVQGLRDFHIGMALLNRDASREIAVAPLNCPRIAEDEAVLLQLWHNLALGDVDAMRATLGLIAPDHLVPPIARAITAVAAQLIAAGFVLDGLIQETFEEDTQ</sequence>
<reference evidence="2 3" key="1">
    <citation type="submission" date="2019-12" db="EMBL/GenBank/DDBJ databases">
        <title>Genomic-based taxomic classification of the family Erythrobacteraceae.</title>
        <authorList>
            <person name="Xu L."/>
        </authorList>
    </citation>
    <scope>NUCLEOTIDE SEQUENCE [LARGE SCALE GENOMIC DNA]</scope>
    <source>
        <strain evidence="2 3">S36</strain>
    </source>
</reference>
<feature type="chain" id="PRO_5026322844" evidence="1">
    <location>
        <begin position="28"/>
        <end position="150"/>
    </location>
</feature>
<dbReference type="EMBL" id="WTYJ01000001">
    <property type="protein sequence ID" value="MXO97844.1"/>
    <property type="molecule type" value="Genomic_DNA"/>
</dbReference>
<organism evidence="2 3">
    <name type="scientific">Croceibacterium xixiisoli</name>
    <dbReference type="NCBI Taxonomy" id="1476466"/>
    <lineage>
        <taxon>Bacteria</taxon>
        <taxon>Pseudomonadati</taxon>
        <taxon>Pseudomonadota</taxon>
        <taxon>Alphaproteobacteria</taxon>
        <taxon>Sphingomonadales</taxon>
        <taxon>Erythrobacteraceae</taxon>
        <taxon>Croceibacterium</taxon>
    </lineage>
</organism>
<proteinExistence type="predicted"/>
<dbReference type="OrthoDB" id="7360669at2"/>
<feature type="signal peptide" evidence="1">
    <location>
        <begin position="1"/>
        <end position="27"/>
    </location>
</feature>
<keyword evidence="3" id="KW-1185">Reference proteome</keyword>
<protein>
    <submittedName>
        <fullName evidence="2">Uncharacterized protein</fullName>
    </submittedName>
</protein>
<dbReference type="RefSeq" id="WP_161389531.1">
    <property type="nucleotide sequence ID" value="NZ_JBHSCP010000001.1"/>
</dbReference>
<evidence type="ECO:0000313" key="3">
    <source>
        <dbReference type="Proteomes" id="UP000469430"/>
    </source>
</evidence>
<keyword evidence="1" id="KW-0732">Signal</keyword>
<evidence type="ECO:0000313" key="2">
    <source>
        <dbReference type="EMBL" id="MXO97844.1"/>
    </source>
</evidence>
<name>A0A6I4TPI1_9SPHN</name>
<dbReference type="Proteomes" id="UP000469430">
    <property type="component" value="Unassembled WGS sequence"/>
</dbReference>
<comment type="caution">
    <text evidence="2">The sequence shown here is derived from an EMBL/GenBank/DDBJ whole genome shotgun (WGS) entry which is preliminary data.</text>
</comment>
<accession>A0A6I4TPI1</accession>